<protein>
    <submittedName>
        <fullName evidence="1">Uncharacterized protein</fullName>
    </submittedName>
</protein>
<sequence>MRALQEFVRTADKDADEGAVKGTFSNRQYYSPALLLDCTPDTGTSTDRD</sequence>
<gene>
    <name evidence="1" type="ORF">L0M99_02005</name>
</gene>
<proteinExistence type="predicted"/>
<accession>A0AAJ1EUQ1</accession>
<name>A0AAJ1EUQ1_9ACTO</name>
<dbReference type="RefSeq" id="WP_238127547.1">
    <property type="nucleotide sequence ID" value="NZ_JAKNHJ010000003.1"/>
</dbReference>
<organism evidence="1 2">
    <name type="scientific">Varibaculum cambriense</name>
    <dbReference type="NCBI Taxonomy" id="184870"/>
    <lineage>
        <taxon>Bacteria</taxon>
        <taxon>Bacillati</taxon>
        <taxon>Actinomycetota</taxon>
        <taxon>Actinomycetes</taxon>
        <taxon>Actinomycetales</taxon>
        <taxon>Actinomycetaceae</taxon>
        <taxon>Varibaculum</taxon>
    </lineage>
</organism>
<dbReference type="AlphaFoldDB" id="A0AAJ1EUQ1"/>
<reference evidence="1" key="1">
    <citation type="submission" date="2022-01" db="EMBL/GenBank/DDBJ databases">
        <title>Collection of gut derived symbiotic bacterial strains cultured from healthy donors.</title>
        <authorList>
            <person name="Lin H."/>
            <person name="Kohout C."/>
            <person name="Waligurski E."/>
            <person name="Pamer E.G."/>
        </authorList>
    </citation>
    <scope>NUCLEOTIDE SEQUENCE</scope>
    <source>
        <strain evidence="1">DFI.7.46</strain>
    </source>
</reference>
<evidence type="ECO:0000313" key="2">
    <source>
        <dbReference type="Proteomes" id="UP001200537"/>
    </source>
</evidence>
<dbReference type="EMBL" id="JAKNHJ010000003">
    <property type="protein sequence ID" value="MCG4617272.1"/>
    <property type="molecule type" value="Genomic_DNA"/>
</dbReference>
<comment type="caution">
    <text evidence="1">The sequence shown here is derived from an EMBL/GenBank/DDBJ whole genome shotgun (WGS) entry which is preliminary data.</text>
</comment>
<dbReference type="Proteomes" id="UP001200537">
    <property type="component" value="Unassembled WGS sequence"/>
</dbReference>
<evidence type="ECO:0000313" key="1">
    <source>
        <dbReference type="EMBL" id="MCG4617272.1"/>
    </source>
</evidence>